<keyword evidence="2 7" id="KW-0813">Transport</keyword>
<dbReference type="PROSITE" id="PS50928">
    <property type="entry name" value="ABC_TM1"/>
    <property type="match status" value="1"/>
</dbReference>
<dbReference type="AlphaFoldDB" id="A0A212M0R3"/>
<comment type="subcellular location">
    <subcellularLocation>
        <location evidence="1 7">Cell membrane</location>
        <topology evidence="1 7">Multi-pass membrane protein</topology>
    </subcellularLocation>
</comment>
<evidence type="ECO:0000256" key="5">
    <source>
        <dbReference type="ARBA" id="ARBA00022989"/>
    </source>
</evidence>
<dbReference type="Gene3D" id="1.10.3720.10">
    <property type="entry name" value="MetI-like"/>
    <property type="match status" value="1"/>
</dbReference>
<evidence type="ECO:0000256" key="4">
    <source>
        <dbReference type="ARBA" id="ARBA00022692"/>
    </source>
</evidence>
<keyword evidence="3" id="KW-1003">Cell membrane</keyword>
<organism evidence="9">
    <name type="scientific">uncultured Sporomusa sp</name>
    <dbReference type="NCBI Taxonomy" id="307249"/>
    <lineage>
        <taxon>Bacteria</taxon>
        <taxon>Bacillati</taxon>
        <taxon>Bacillota</taxon>
        <taxon>Negativicutes</taxon>
        <taxon>Selenomonadales</taxon>
        <taxon>Sporomusaceae</taxon>
        <taxon>Sporomusa</taxon>
        <taxon>environmental samples</taxon>
    </lineage>
</organism>
<proteinExistence type="inferred from homology"/>
<dbReference type="InterPro" id="IPR045621">
    <property type="entry name" value="BPD_transp_1_N"/>
</dbReference>
<dbReference type="GO" id="GO:0055085">
    <property type="term" value="P:transmembrane transport"/>
    <property type="evidence" value="ECO:0007669"/>
    <property type="project" value="InterPro"/>
</dbReference>
<evidence type="ECO:0000256" key="2">
    <source>
        <dbReference type="ARBA" id="ARBA00022448"/>
    </source>
</evidence>
<evidence type="ECO:0000256" key="1">
    <source>
        <dbReference type="ARBA" id="ARBA00004651"/>
    </source>
</evidence>
<feature type="domain" description="ABC transmembrane type-1" evidence="8">
    <location>
        <begin position="141"/>
        <end position="348"/>
    </location>
</feature>
<feature type="transmembrane region" description="Helical" evidence="7">
    <location>
        <begin position="327"/>
        <end position="348"/>
    </location>
</feature>
<protein>
    <submittedName>
        <fullName evidence="9">ABC-type dipeptide/oligopeptide/nickel transport system, permease component</fullName>
    </submittedName>
</protein>
<keyword evidence="4 7" id="KW-0812">Transmembrane</keyword>
<dbReference type="PANTHER" id="PTHR30465">
    <property type="entry name" value="INNER MEMBRANE ABC TRANSPORTER"/>
    <property type="match status" value="1"/>
</dbReference>
<name>A0A212M0R3_9FIRM</name>
<sequence>MENWLSWFFYVNKLGDAKEFDLNYHLLVGVNEGEDCCMIKKSMLVEKITRRTIGFVLTMLILSIGVFYLSRLAPGDPLQSFYGDAIESMSTEELDAARIRLGLDSPVYVQYVKWISNAFQGDFGLSLKYKMPAMAVITPLIGNTLILGGIAYILVFALATLLALFCAMHEDTLIDRIICKVGTAAYYIPPFWLGVVLVLIFSVNLGLLPSSGAYSVGKSDDILNRIQHMILPLVVMILSHLWYYAYMIRNKLLDEIRKDYVLLAKAKGCTKTEIVLKHCFRNVAPTIVNIMAISIPHVLSGTYIAEAVFNYPGIGALSVQSAKYHDYNLLMLTVLITGVLVIASSIIAQSVNEVIDPRIKLMEESP</sequence>
<evidence type="ECO:0000313" key="9">
    <source>
        <dbReference type="EMBL" id="SCM83317.1"/>
    </source>
</evidence>
<evidence type="ECO:0000256" key="6">
    <source>
        <dbReference type="ARBA" id="ARBA00023136"/>
    </source>
</evidence>
<dbReference type="PANTHER" id="PTHR30465:SF0">
    <property type="entry name" value="OLIGOPEPTIDE TRANSPORT SYSTEM PERMEASE PROTEIN APPB"/>
    <property type="match status" value="1"/>
</dbReference>
<accession>A0A212M0R3</accession>
<dbReference type="GO" id="GO:0005886">
    <property type="term" value="C:plasma membrane"/>
    <property type="evidence" value="ECO:0007669"/>
    <property type="project" value="UniProtKB-SubCell"/>
</dbReference>
<dbReference type="CDD" id="cd06261">
    <property type="entry name" value="TM_PBP2"/>
    <property type="match status" value="1"/>
</dbReference>
<evidence type="ECO:0000256" key="7">
    <source>
        <dbReference type="RuleBase" id="RU363032"/>
    </source>
</evidence>
<dbReference type="Pfam" id="PF19300">
    <property type="entry name" value="BPD_transp_1_N"/>
    <property type="match status" value="1"/>
</dbReference>
<feature type="transmembrane region" description="Helical" evidence="7">
    <location>
        <begin position="48"/>
        <end position="69"/>
    </location>
</feature>
<keyword evidence="6 7" id="KW-0472">Membrane</keyword>
<feature type="transmembrane region" description="Helical" evidence="7">
    <location>
        <begin position="140"/>
        <end position="165"/>
    </location>
</feature>
<dbReference type="EMBL" id="FMJE01000007">
    <property type="protein sequence ID" value="SCM83317.1"/>
    <property type="molecule type" value="Genomic_DNA"/>
</dbReference>
<comment type="similarity">
    <text evidence="7">Belongs to the binding-protein-dependent transport system permease family.</text>
</comment>
<dbReference type="Pfam" id="PF00528">
    <property type="entry name" value="BPD_transp_1"/>
    <property type="match status" value="1"/>
</dbReference>
<feature type="transmembrane region" description="Helical" evidence="7">
    <location>
        <begin position="229"/>
        <end position="248"/>
    </location>
</feature>
<evidence type="ECO:0000256" key="3">
    <source>
        <dbReference type="ARBA" id="ARBA00022475"/>
    </source>
</evidence>
<feature type="transmembrane region" description="Helical" evidence="7">
    <location>
        <begin position="186"/>
        <end position="209"/>
    </location>
</feature>
<dbReference type="InterPro" id="IPR035906">
    <property type="entry name" value="MetI-like_sf"/>
</dbReference>
<keyword evidence="5 7" id="KW-1133">Transmembrane helix</keyword>
<reference evidence="9" key="1">
    <citation type="submission" date="2016-08" db="EMBL/GenBank/DDBJ databases">
        <authorList>
            <person name="Seilhamer J.J."/>
        </authorList>
    </citation>
    <scope>NUCLEOTIDE SEQUENCE</scope>
    <source>
        <strain evidence="9">86</strain>
    </source>
</reference>
<evidence type="ECO:0000259" key="8">
    <source>
        <dbReference type="PROSITE" id="PS50928"/>
    </source>
</evidence>
<dbReference type="SUPFAM" id="SSF161098">
    <property type="entry name" value="MetI-like"/>
    <property type="match status" value="1"/>
</dbReference>
<gene>
    <name evidence="9" type="ORF">KL86SPO_70175</name>
</gene>
<dbReference type="InterPro" id="IPR000515">
    <property type="entry name" value="MetI-like"/>
</dbReference>